<organism evidence="1 2">
    <name type="scientific">Citrobacter pasteurii</name>
    <dbReference type="NCBI Taxonomy" id="1563222"/>
    <lineage>
        <taxon>Bacteria</taxon>
        <taxon>Pseudomonadati</taxon>
        <taxon>Pseudomonadota</taxon>
        <taxon>Gammaproteobacteria</taxon>
        <taxon>Enterobacterales</taxon>
        <taxon>Enterobacteriaceae</taxon>
        <taxon>Citrobacter</taxon>
    </lineage>
</organism>
<dbReference type="InterPro" id="IPR003458">
    <property type="entry name" value="Phage_T4_Gp38_tail_assem"/>
</dbReference>
<dbReference type="Proteomes" id="UP000468420">
    <property type="component" value="Unassembled WGS sequence"/>
</dbReference>
<dbReference type="PANTHER" id="PTHR34413">
    <property type="entry name" value="PROPHAGE TAIL FIBER ASSEMBLY PROTEIN HOMOLOG TFAE-RELATED-RELATED"/>
    <property type="match status" value="1"/>
</dbReference>
<dbReference type="PANTHER" id="PTHR34413:SF2">
    <property type="entry name" value="PROPHAGE TAIL FIBER ASSEMBLY PROTEIN HOMOLOG TFAE-RELATED"/>
    <property type="match status" value="1"/>
</dbReference>
<dbReference type="InterPro" id="IPR051220">
    <property type="entry name" value="TFA_Chaperone"/>
</dbReference>
<evidence type="ECO:0000313" key="2">
    <source>
        <dbReference type="Proteomes" id="UP000468420"/>
    </source>
</evidence>
<dbReference type="EMBL" id="QRDC01000002">
    <property type="protein sequence ID" value="KAA1280253.1"/>
    <property type="molecule type" value="Genomic_DNA"/>
</dbReference>
<evidence type="ECO:0000313" key="1">
    <source>
        <dbReference type="EMBL" id="KAA1280253.1"/>
    </source>
</evidence>
<sequence length="146" mass="15664">MSKTYAVIENGMVINVIVWDGKASMGWGGNQLAIQILQSGTGTSAPTPGIGWSYANGTFTAPDIPEPIKSHDELVAQAEAEKRARIGAATSRIVFWQTKLLMGRKLTDAESVSLNAWMDYIDAVTAIDTSTAPDINWPPLPGEQDS</sequence>
<protein>
    <submittedName>
        <fullName evidence="1">Phage tail protein</fullName>
    </submittedName>
</protein>
<name>A0A6N6K7V6_9ENTR</name>
<accession>A0A6N6K7V6</accession>
<dbReference type="RefSeq" id="WP_149691303.1">
    <property type="nucleotide sequence ID" value="NZ_QRDC01000002.1"/>
</dbReference>
<reference evidence="1 2" key="1">
    <citation type="submission" date="2018-08" db="EMBL/GenBank/DDBJ databases">
        <title>Complete genomic analysis of a Citrobacter pasteurii isolated from cockles (Cerastoderma edule) containing a new chromosomic qnrB allele.</title>
        <authorList>
            <person name="Rodrigues A."/>
            <person name="Baptista T."/>
            <person name="Quesada A."/>
            <person name="Campos M.J."/>
        </authorList>
    </citation>
    <scope>NUCLEOTIDE SEQUENCE [LARGE SCALE GENOMIC DNA]</scope>
    <source>
        <strain evidence="1 2">BA18</strain>
    </source>
</reference>
<proteinExistence type="predicted"/>
<dbReference type="Pfam" id="PF02413">
    <property type="entry name" value="Caudo_TAP"/>
    <property type="match status" value="1"/>
</dbReference>
<gene>
    <name evidence="1" type="ORF">DXF85_02980</name>
</gene>
<comment type="caution">
    <text evidence="1">The sequence shown here is derived from an EMBL/GenBank/DDBJ whole genome shotgun (WGS) entry which is preliminary data.</text>
</comment>
<dbReference type="AlphaFoldDB" id="A0A6N6K7V6"/>